<evidence type="ECO:0000313" key="1">
    <source>
        <dbReference type="EMBL" id="CAB4717131.1"/>
    </source>
</evidence>
<accession>A0A6J6QZF1</accession>
<sequence>MMHLSNIACFYNQAHFCASFLANEVMMDSRSKKQRRNRCMVCVPIAIREDNYPGAIGNRDGYLASDLFNTLTQGGSTTCNRKESANPMRCEPWQVTISVHMDNLGQLIVINDRKWQDDLSTRCRAGVKKIVFRANSPGK</sequence>
<dbReference type="AlphaFoldDB" id="A0A6J6QZF1"/>
<gene>
    <name evidence="1" type="ORF">UFOPK2593_01467</name>
</gene>
<dbReference type="AntiFam" id="ANF00199">
    <property type="entry name" value="Shadow ORF (opposite gltB)"/>
</dbReference>
<name>A0A6J6QZF1_9ZZZZ</name>
<proteinExistence type="predicted"/>
<protein>
    <submittedName>
        <fullName evidence="1">Unannotated protein</fullName>
    </submittedName>
</protein>
<dbReference type="EMBL" id="CAEZXW010000144">
    <property type="protein sequence ID" value="CAB4717131.1"/>
    <property type="molecule type" value="Genomic_DNA"/>
</dbReference>
<organism evidence="1">
    <name type="scientific">freshwater metagenome</name>
    <dbReference type="NCBI Taxonomy" id="449393"/>
    <lineage>
        <taxon>unclassified sequences</taxon>
        <taxon>metagenomes</taxon>
        <taxon>ecological metagenomes</taxon>
    </lineage>
</organism>
<reference evidence="1" key="1">
    <citation type="submission" date="2020-05" db="EMBL/GenBank/DDBJ databases">
        <authorList>
            <person name="Chiriac C."/>
            <person name="Salcher M."/>
            <person name="Ghai R."/>
            <person name="Kavagutti S V."/>
        </authorList>
    </citation>
    <scope>NUCLEOTIDE SEQUENCE</scope>
</reference>